<dbReference type="PANTHER" id="PTHR31973">
    <property type="entry name" value="POLYPROTEIN, PUTATIVE-RELATED"/>
    <property type="match status" value="1"/>
</dbReference>
<dbReference type="GO" id="GO:0008270">
    <property type="term" value="F:zinc ion binding"/>
    <property type="evidence" value="ECO:0007669"/>
    <property type="project" value="UniProtKB-KW"/>
</dbReference>
<feature type="domain" description="SWIM-type" evidence="6">
    <location>
        <begin position="452"/>
        <end position="484"/>
    </location>
</feature>
<dbReference type="InterPro" id="IPR018289">
    <property type="entry name" value="MULE_transposase_dom"/>
</dbReference>
<dbReference type="InterPro" id="IPR007527">
    <property type="entry name" value="Znf_SWIM"/>
</dbReference>
<keyword evidence="8" id="KW-1185">Reference proteome</keyword>
<dbReference type="InterPro" id="IPR006564">
    <property type="entry name" value="Znf_PMZ"/>
</dbReference>
<feature type="compositionally biased region" description="Low complexity" evidence="5">
    <location>
        <begin position="586"/>
        <end position="595"/>
    </location>
</feature>
<dbReference type="SMART" id="SM00575">
    <property type="entry name" value="ZnF_PMZ"/>
    <property type="match status" value="1"/>
</dbReference>
<evidence type="ECO:0000313" key="7">
    <source>
        <dbReference type="EMBL" id="KAK2655766.1"/>
    </source>
</evidence>
<organism evidence="7 8">
    <name type="scientific">Dipteronia dyeriana</name>
    <dbReference type="NCBI Taxonomy" id="168575"/>
    <lineage>
        <taxon>Eukaryota</taxon>
        <taxon>Viridiplantae</taxon>
        <taxon>Streptophyta</taxon>
        <taxon>Embryophyta</taxon>
        <taxon>Tracheophyta</taxon>
        <taxon>Spermatophyta</taxon>
        <taxon>Magnoliopsida</taxon>
        <taxon>eudicotyledons</taxon>
        <taxon>Gunneridae</taxon>
        <taxon>Pentapetalae</taxon>
        <taxon>rosids</taxon>
        <taxon>malvids</taxon>
        <taxon>Sapindales</taxon>
        <taxon>Sapindaceae</taxon>
        <taxon>Hippocastanoideae</taxon>
        <taxon>Acereae</taxon>
        <taxon>Dipteronia</taxon>
    </lineage>
</organism>
<name>A0AAE0CLQ6_9ROSI</name>
<evidence type="ECO:0000256" key="1">
    <source>
        <dbReference type="ARBA" id="ARBA00022723"/>
    </source>
</evidence>
<dbReference type="EMBL" id="JANJYI010000003">
    <property type="protein sequence ID" value="KAK2655766.1"/>
    <property type="molecule type" value="Genomic_DNA"/>
</dbReference>
<proteinExistence type="predicted"/>
<feature type="region of interest" description="Disordered" evidence="5">
    <location>
        <begin position="534"/>
        <end position="553"/>
    </location>
</feature>
<dbReference type="Pfam" id="PF04434">
    <property type="entry name" value="SWIM"/>
    <property type="match status" value="1"/>
</dbReference>
<dbReference type="PANTHER" id="PTHR31973:SF195">
    <property type="entry name" value="MUDR FAMILY TRANSPOSASE"/>
    <property type="match status" value="1"/>
</dbReference>
<evidence type="ECO:0000256" key="5">
    <source>
        <dbReference type="SAM" id="MobiDB-lite"/>
    </source>
</evidence>
<dbReference type="AlphaFoldDB" id="A0AAE0CLQ6"/>
<comment type="caution">
    <text evidence="7">The sequence shown here is derived from an EMBL/GenBank/DDBJ whole genome shotgun (WGS) entry which is preliminary data.</text>
</comment>
<dbReference type="PROSITE" id="PS50966">
    <property type="entry name" value="ZF_SWIM"/>
    <property type="match status" value="1"/>
</dbReference>
<evidence type="ECO:0000256" key="2">
    <source>
        <dbReference type="ARBA" id="ARBA00022771"/>
    </source>
</evidence>
<feature type="compositionally biased region" description="Polar residues" evidence="5">
    <location>
        <begin position="614"/>
        <end position="627"/>
    </location>
</feature>
<feature type="region of interest" description="Disordered" evidence="5">
    <location>
        <begin position="581"/>
        <end position="627"/>
    </location>
</feature>
<keyword evidence="3" id="KW-0862">Zinc</keyword>
<gene>
    <name evidence="7" type="ORF">Ddye_008818</name>
</gene>
<keyword evidence="1" id="KW-0479">Metal-binding</keyword>
<evidence type="ECO:0000259" key="6">
    <source>
        <dbReference type="PROSITE" id="PS50966"/>
    </source>
</evidence>
<sequence length="627" mass="71359">MVDPDLKPSIQLFVKVVEGIWMKRNWLSIMVEVGWVIVTRVETTDCVQDDNLCNLPTSQPVYGGFLRQLAGYGSIPIVDLSVCNDETIEDKENNQWPDSDNSDYSSIPNVDRAERYSFEPISAEEACSNDGRLYKGRIFQCKKDLKGTLNMYALKEGFEVRIRRSSKTRYEAGSLKLQVHGHSLKPKDIMVEMQVEHGLHLLYSKAWRAKDHVEASVFGPPEESFKLLPAYCHRLEEVNPGTITALKTNVANQFEYMFIVHAASLHGFRTVIRPVIAIDGTHLKGKFSGIMFVAIYLDANNQVFPLAYGFGDVEDEMSWTWFLNELKNVIGSPEDCMIISDRHLGIKDAVEKVYPNVPHGYYVFHMAQNIKKDYKRKDVSLLFKQAWKAYRKSEFKETMLEMMKVNRVAFEELMNVGPERWSRAYSPVRRYRLMTSTIAESMNSCLDGNKDGLVNLYEKTCSCAKFEVDKLPCRHALAAIRYAKKPLPDYCGDCYKTTSWVESYAGTIFHVGHPSDWNILEDVRSKVVLPPPFRAQAGRPRKKRFKSVEEHGNGKTRNCTVCKKLGHNGQNCKNAQPCQTPPPCPSASSATFATSKQPRRPYRCRKYGDEGHNSQKCPLSQEEVGTS</sequence>
<dbReference type="Proteomes" id="UP001280121">
    <property type="component" value="Unassembled WGS sequence"/>
</dbReference>
<evidence type="ECO:0000256" key="4">
    <source>
        <dbReference type="PROSITE-ProRule" id="PRU00325"/>
    </source>
</evidence>
<protein>
    <recommendedName>
        <fullName evidence="6">SWIM-type domain-containing protein</fullName>
    </recommendedName>
</protein>
<accession>A0AAE0CLQ6</accession>
<keyword evidence="2 4" id="KW-0863">Zinc-finger</keyword>
<reference evidence="7" key="1">
    <citation type="journal article" date="2023" name="Plant J.">
        <title>Genome sequences and population genomics provide insights into the demographic history, inbreeding, and mutation load of two 'living fossil' tree species of Dipteronia.</title>
        <authorList>
            <person name="Feng Y."/>
            <person name="Comes H.P."/>
            <person name="Chen J."/>
            <person name="Zhu S."/>
            <person name="Lu R."/>
            <person name="Zhang X."/>
            <person name="Li P."/>
            <person name="Qiu J."/>
            <person name="Olsen K.M."/>
            <person name="Qiu Y."/>
        </authorList>
    </citation>
    <scope>NUCLEOTIDE SEQUENCE</scope>
    <source>
        <strain evidence="7">KIB01</strain>
    </source>
</reference>
<evidence type="ECO:0000256" key="3">
    <source>
        <dbReference type="ARBA" id="ARBA00022833"/>
    </source>
</evidence>
<dbReference type="Pfam" id="PF10551">
    <property type="entry name" value="MULE"/>
    <property type="match status" value="1"/>
</dbReference>
<evidence type="ECO:0000313" key="8">
    <source>
        <dbReference type="Proteomes" id="UP001280121"/>
    </source>
</evidence>